<evidence type="ECO:0000313" key="2">
    <source>
        <dbReference type="Proteomes" id="UP000032749"/>
    </source>
</evidence>
<accession>R4YJA2</accession>
<organism evidence="1 2">
    <name type="scientific">Oleispira antarctica RB-8</name>
    <dbReference type="NCBI Taxonomy" id="698738"/>
    <lineage>
        <taxon>Bacteria</taxon>
        <taxon>Pseudomonadati</taxon>
        <taxon>Pseudomonadota</taxon>
        <taxon>Gammaproteobacteria</taxon>
        <taxon>Oceanospirillales</taxon>
        <taxon>Oceanospirillaceae</taxon>
        <taxon>Oleispira</taxon>
    </lineage>
</organism>
<dbReference type="HOGENOM" id="CLU_057322_0_0_6"/>
<dbReference type="AlphaFoldDB" id="R4YJA2"/>
<dbReference type="Proteomes" id="UP000032749">
    <property type="component" value="Chromosome"/>
</dbReference>
<dbReference type="CDD" id="cd16438">
    <property type="entry name" value="beta_Kdo_transferase_KpsS_like"/>
    <property type="match status" value="1"/>
</dbReference>
<protein>
    <submittedName>
        <fullName evidence="1">Capsule polysaccharide-like biosynthesis protein. By similarity</fullName>
    </submittedName>
</protein>
<dbReference type="SUPFAM" id="SSF53756">
    <property type="entry name" value="UDP-Glycosyltransferase/glycogen phosphorylase"/>
    <property type="match status" value="1"/>
</dbReference>
<keyword evidence="2" id="KW-1185">Reference proteome</keyword>
<dbReference type="Pfam" id="PF05159">
    <property type="entry name" value="Capsule_synth"/>
    <property type="match status" value="2"/>
</dbReference>
<dbReference type="GO" id="GO:0000271">
    <property type="term" value="P:polysaccharide biosynthetic process"/>
    <property type="evidence" value="ECO:0007669"/>
    <property type="project" value="InterPro"/>
</dbReference>
<dbReference type="KEGG" id="oai:OLEAN_C01000"/>
<sequence length="366" mass="43141">MNYKVLFFSVNRHQEQYFEKLLKAIRKQDRGTLLHKRKLALRLPSLSLSKSDFLLLKEVNLMRLTYYHNKTGNKNNIIEKLIRSPFYIITTALFLLRVKKLLKEQCPDLIILWNDMKWHQYVIKKLAFEFGIKTAFFENGALPNTVTFDKKGVNFNNSIPRDKKFYLDRSKEYSHINEERSLVSLEQGYIFIPFQVDYDTQIISHSPWVNNMEELYFIAERLLASLPAKVRIIIKEHPKSARNYEYLHRKNPRIIFENSKETDVLILNSEVVITVNSTVGLEGIIKDKPVLVLGNAFYAIDGLCQSVESERELVHKVLNAIGPDKIIKNSFIEFLKEYYVDGNWHEPSFQHINNIEKRIYEHLEKV</sequence>
<gene>
    <name evidence="1" type="ORF">OLEAN_C01000</name>
</gene>
<dbReference type="GO" id="GO:0015774">
    <property type="term" value="P:polysaccharide transport"/>
    <property type="evidence" value="ECO:0007669"/>
    <property type="project" value="InterPro"/>
</dbReference>
<proteinExistence type="predicted"/>
<reference evidence="1 2" key="1">
    <citation type="journal article" date="2013" name="Nat. Commun.">
        <title>Genome sequence and functional genomic analysis of the oil-degrading bacterium Oleispira antarctica.</title>
        <authorList>
            <person name="Kube M."/>
            <person name="Chernikova T.N."/>
            <person name="Al-Ramahi Y."/>
            <person name="Beloqui A."/>
            <person name="Lopez-Cortez N."/>
            <person name="Guazzaroni M.E."/>
            <person name="Heipieper H.J."/>
            <person name="Klages S."/>
            <person name="Kotsyurbenko O.R."/>
            <person name="Langer I."/>
            <person name="Nechitaylo T.Y."/>
            <person name="Lunsdorf H."/>
            <person name="Fernandez M."/>
            <person name="Juarez S."/>
            <person name="Ciordia S."/>
            <person name="Singer A."/>
            <person name="Kagan O."/>
            <person name="Egorova O."/>
            <person name="Petit P.A."/>
            <person name="Stogios P."/>
            <person name="Kim Y."/>
            <person name="Tchigvintsev A."/>
            <person name="Flick R."/>
            <person name="Denaro R."/>
            <person name="Genovese M."/>
            <person name="Albar J.P."/>
            <person name="Reva O.N."/>
            <person name="Martinez-Gomariz M."/>
            <person name="Tran H."/>
            <person name="Ferrer M."/>
            <person name="Savchenko A."/>
            <person name="Yakunin A.F."/>
            <person name="Yakimov M.M."/>
            <person name="Golyshina O.V."/>
            <person name="Reinhardt R."/>
            <person name="Golyshin P.N."/>
        </authorList>
    </citation>
    <scope>NUCLEOTIDE SEQUENCE [LARGE SCALE GENOMIC DNA]</scope>
</reference>
<dbReference type="STRING" id="698738.OLEAN_C01000"/>
<dbReference type="InterPro" id="IPR043148">
    <property type="entry name" value="TagF_C"/>
</dbReference>
<evidence type="ECO:0000313" key="1">
    <source>
        <dbReference type="EMBL" id="CCK74276.1"/>
    </source>
</evidence>
<dbReference type="InterPro" id="IPR007833">
    <property type="entry name" value="Capsule_polysaccharide_synth"/>
</dbReference>
<dbReference type="Gene3D" id="3.40.50.12580">
    <property type="match status" value="1"/>
</dbReference>
<name>R4YJA2_OLEAN</name>
<dbReference type="EMBL" id="FO203512">
    <property type="protein sequence ID" value="CCK74276.1"/>
    <property type="molecule type" value="Genomic_DNA"/>
</dbReference>